<name>A0A182JMS3_ANOAO</name>
<keyword evidence="6 9" id="KW-0811">Translocation</keyword>
<dbReference type="InterPro" id="IPR007846">
    <property type="entry name" value="RRM_NUP35_dom"/>
</dbReference>
<dbReference type="PROSITE" id="PS51472">
    <property type="entry name" value="RRM_NUP35"/>
    <property type="match status" value="1"/>
</dbReference>
<dbReference type="GO" id="GO:0003676">
    <property type="term" value="F:nucleic acid binding"/>
    <property type="evidence" value="ECO:0007669"/>
    <property type="project" value="InterPro"/>
</dbReference>
<proteinExistence type="inferred from homology"/>
<dbReference type="VEuPathDB" id="VectorBase:AATE020989"/>
<reference evidence="13" key="1">
    <citation type="submission" date="2021-09" db="EMBL/GenBank/DDBJ databases">
        <authorList>
            <consortium name="Infravec"/>
            <person name="Campbell I L."/>
            <person name="Maslen G."/>
            <person name="Yates A."/>
        </authorList>
    </citation>
    <scope>NUCLEOTIDE SEQUENCE [LARGE SCALE GENOMIC DNA]</scope>
    <source>
        <strain evidence="13">Infravec2 EBRE</strain>
    </source>
</reference>
<feature type="compositionally biased region" description="Low complexity" evidence="10">
    <location>
        <begin position="80"/>
        <end position="95"/>
    </location>
</feature>
<dbReference type="OrthoDB" id="3365060at2759"/>
<evidence type="ECO:0000256" key="2">
    <source>
        <dbReference type="ARBA" id="ARBA00009454"/>
    </source>
</evidence>
<dbReference type="FunFam" id="3.30.70.330:FF:000095">
    <property type="entry name" value="Putative Nucleoporin NUP53"/>
    <property type="match status" value="1"/>
</dbReference>
<dbReference type="Proteomes" id="UP000075880">
    <property type="component" value="Unassembled WGS sequence"/>
</dbReference>
<feature type="region of interest" description="Disordered" evidence="10">
    <location>
        <begin position="178"/>
        <end position="210"/>
    </location>
</feature>
<protein>
    <recommendedName>
        <fullName evidence="9">Nucleoporin NUP53</fullName>
    </recommendedName>
</protein>
<evidence type="ECO:0000256" key="4">
    <source>
        <dbReference type="ARBA" id="ARBA00022816"/>
    </source>
</evidence>
<dbReference type="EnsemblMetazoa" id="ENSAATROPT014961">
    <property type="protein sequence ID" value="ENSAATROPP013529"/>
    <property type="gene ID" value="ENSAATROPG012158"/>
</dbReference>
<evidence type="ECO:0000256" key="1">
    <source>
        <dbReference type="ARBA" id="ARBA00004567"/>
    </source>
</evidence>
<comment type="function">
    <text evidence="9">Functions as a component of the nuclear pore complex (NPC).</text>
</comment>
<dbReference type="STRING" id="41427.A0A182JMS3"/>
<dbReference type="InterPro" id="IPR012677">
    <property type="entry name" value="Nucleotide-bd_a/b_plait_sf"/>
</dbReference>
<dbReference type="GO" id="GO:0051028">
    <property type="term" value="P:mRNA transport"/>
    <property type="evidence" value="ECO:0007669"/>
    <property type="project" value="UniProtKB-UniRule"/>
</dbReference>
<evidence type="ECO:0000256" key="6">
    <source>
        <dbReference type="ARBA" id="ARBA00023010"/>
    </source>
</evidence>
<organism evidence="12">
    <name type="scientific">Anopheles atroparvus</name>
    <name type="common">European mosquito</name>
    <dbReference type="NCBI Taxonomy" id="41427"/>
    <lineage>
        <taxon>Eukaryota</taxon>
        <taxon>Metazoa</taxon>
        <taxon>Ecdysozoa</taxon>
        <taxon>Arthropoda</taxon>
        <taxon>Hexapoda</taxon>
        <taxon>Insecta</taxon>
        <taxon>Pterygota</taxon>
        <taxon>Neoptera</taxon>
        <taxon>Endopterygota</taxon>
        <taxon>Diptera</taxon>
        <taxon>Nematocera</taxon>
        <taxon>Culicoidea</taxon>
        <taxon>Culicidae</taxon>
        <taxon>Anophelinae</taxon>
        <taxon>Anopheles</taxon>
    </lineage>
</organism>
<evidence type="ECO:0000256" key="10">
    <source>
        <dbReference type="SAM" id="MobiDB-lite"/>
    </source>
</evidence>
<dbReference type="PIRSF" id="PIRSF038119">
    <property type="entry name" value="Nucleoporin_NUP53"/>
    <property type="match status" value="1"/>
</dbReference>
<evidence type="ECO:0000256" key="9">
    <source>
        <dbReference type="PIRNR" id="PIRNR038119"/>
    </source>
</evidence>
<keyword evidence="13" id="KW-1185">Reference proteome</keyword>
<evidence type="ECO:0000313" key="13">
    <source>
        <dbReference type="Proteomes" id="UP000075880"/>
    </source>
</evidence>
<keyword evidence="3 9" id="KW-0813">Transport</keyword>
<dbReference type="InterPro" id="IPR017389">
    <property type="entry name" value="Nucleoporin_NUP53"/>
</dbReference>
<dbReference type="Gene3D" id="3.30.70.330">
    <property type="match status" value="1"/>
</dbReference>
<sequence length="351" mass="38216">MEPMTLGSPSGTGIAGGSSAGYLPSFLMGDPPTTPRPNTLSPTRGRTSLAYSHGVPGMAGSPSESFRSPTMLQQSHHHQNQYSSPFMLPQGQQQQPHAQRFLQNSTAHASSLANQYRNESFDANSSTAGPPTQGLFDSWRKEKQLLQTSSRGPLVPEVGGQNLSFNESIQNQSGFNVSRAMSPIPHSTDFNRTANVPSSPSPTYDGTKQEQERSNWVTVFGFPQNAISIIMAHFMGVGTILEKQLALQGGNWVHLRYSSRIECNRAVNYNGRIIGPGLMIGVQYCNDSGVTGKENDSEATDRPQRPFSRVRSLMDVSYTATQQETTVAASPIAQKRTNGIVNKAMDLFFGW</sequence>
<dbReference type="GO" id="GO:0005543">
    <property type="term" value="F:phospholipid binding"/>
    <property type="evidence" value="ECO:0007669"/>
    <property type="project" value="TreeGrafter"/>
</dbReference>
<dbReference type="GO" id="GO:0044615">
    <property type="term" value="C:nuclear pore nuclear basket"/>
    <property type="evidence" value="ECO:0007669"/>
    <property type="project" value="TreeGrafter"/>
</dbReference>
<feature type="compositionally biased region" description="Polar residues" evidence="10">
    <location>
        <begin position="101"/>
        <end position="110"/>
    </location>
</feature>
<dbReference type="InterPro" id="IPR035979">
    <property type="entry name" value="RBD_domain_sf"/>
</dbReference>
<dbReference type="EnsemblMetazoa" id="AATE020989-RA">
    <property type="protein sequence ID" value="AATE020989-PA.1"/>
    <property type="gene ID" value="AATE020989"/>
</dbReference>
<accession>A0A182JMS3</accession>
<keyword evidence="7 9" id="KW-0906">Nuclear pore complex</keyword>
<feature type="domain" description="RRM Nup35-type" evidence="11">
    <location>
        <begin position="211"/>
        <end position="292"/>
    </location>
</feature>
<dbReference type="GO" id="GO:0006607">
    <property type="term" value="P:NLS-bearing protein import into nucleus"/>
    <property type="evidence" value="ECO:0007669"/>
    <property type="project" value="TreeGrafter"/>
</dbReference>
<dbReference type="GO" id="GO:0031965">
    <property type="term" value="C:nuclear membrane"/>
    <property type="evidence" value="ECO:0007669"/>
    <property type="project" value="InterPro"/>
</dbReference>
<keyword evidence="5 9" id="KW-0653">Protein transport</keyword>
<evidence type="ECO:0000256" key="5">
    <source>
        <dbReference type="ARBA" id="ARBA00022927"/>
    </source>
</evidence>
<evidence type="ECO:0000256" key="3">
    <source>
        <dbReference type="ARBA" id="ARBA00022448"/>
    </source>
</evidence>
<reference evidence="12" key="2">
    <citation type="submission" date="2022-08" db="UniProtKB">
        <authorList>
            <consortium name="EnsemblMetazoa"/>
        </authorList>
    </citation>
    <scope>IDENTIFICATION</scope>
    <source>
        <strain evidence="12">EBRO</strain>
    </source>
</reference>
<comment type="subcellular location">
    <subcellularLocation>
        <location evidence="1 9">Nucleus</location>
        <location evidence="1 9">Nuclear pore complex</location>
    </subcellularLocation>
</comment>
<evidence type="ECO:0000259" key="11">
    <source>
        <dbReference type="PROSITE" id="PS51472"/>
    </source>
</evidence>
<feature type="compositionally biased region" description="Polar residues" evidence="10">
    <location>
        <begin position="62"/>
        <end position="72"/>
    </location>
</feature>
<keyword evidence="8 9" id="KW-0539">Nucleus</keyword>
<dbReference type="Pfam" id="PF05172">
    <property type="entry name" value="RRM_Nup35"/>
    <property type="match status" value="1"/>
</dbReference>
<comment type="similarity">
    <text evidence="2 9">Belongs to the Nup35 family.</text>
</comment>
<feature type="region of interest" description="Disordered" evidence="10">
    <location>
        <begin position="1"/>
        <end position="110"/>
    </location>
</feature>
<dbReference type="AlphaFoldDB" id="A0A182JMS3"/>
<feature type="compositionally biased region" description="Polar residues" evidence="10">
    <location>
        <begin position="36"/>
        <end position="50"/>
    </location>
</feature>
<dbReference type="GO" id="GO:0044613">
    <property type="term" value="C:nuclear pore central transport channel"/>
    <property type="evidence" value="ECO:0007669"/>
    <property type="project" value="TreeGrafter"/>
</dbReference>
<dbReference type="SUPFAM" id="SSF54928">
    <property type="entry name" value="RNA-binding domain, RBD"/>
    <property type="match status" value="1"/>
</dbReference>
<evidence type="ECO:0000256" key="7">
    <source>
        <dbReference type="ARBA" id="ARBA00023132"/>
    </source>
</evidence>
<dbReference type="GO" id="GO:0006999">
    <property type="term" value="P:nuclear pore organization"/>
    <property type="evidence" value="ECO:0007669"/>
    <property type="project" value="TreeGrafter"/>
</dbReference>
<dbReference type="GO" id="GO:0017056">
    <property type="term" value="F:structural constituent of nuclear pore"/>
    <property type="evidence" value="ECO:0007669"/>
    <property type="project" value="InterPro"/>
</dbReference>
<dbReference type="CDD" id="cd12441">
    <property type="entry name" value="RRM_Nup53_like"/>
    <property type="match status" value="1"/>
</dbReference>
<dbReference type="PANTHER" id="PTHR21527">
    <property type="entry name" value="NUCLEOPORIN NUP35"/>
    <property type="match status" value="1"/>
</dbReference>
<feature type="compositionally biased region" description="Polar residues" evidence="10">
    <location>
        <begin position="188"/>
        <end position="206"/>
    </location>
</feature>
<evidence type="ECO:0000256" key="8">
    <source>
        <dbReference type="ARBA" id="ARBA00023242"/>
    </source>
</evidence>
<dbReference type="PANTHER" id="PTHR21527:SF6">
    <property type="entry name" value="NUCLEOPORIN NUP35"/>
    <property type="match status" value="1"/>
</dbReference>
<keyword evidence="4 9" id="KW-0509">mRNA transport</keyword>
<evidence type="ECO:0000313" key="12">
    <source>
        <dbReference type="EnsemblMetazoa" id="AATE020989-PA.1"/>
    </source>
</evidence>